<comment type="caution">
    <text evidence="1">The sequence shown here is derived from an EMBL/GenBank/DDBJ whole genome shotgun (WGS) entry which is preliminary data.</text>
</comment>
<dbReference type="Gene3D" id="3.40.50.140">
    <property type="match status" value="1"/>
</dbReference>
<protein>
    <submittedName>
        <fullName evidence="1">DNA topoisomerase III</fullName>
    </submittedName>
</protein>
<gene>
    <name evidence="1" type="ORF">PSYJA_23023</name>
</gene>
<dbReference type="InterPro" id="IPR023405">
    <property type="entry name" value="Topo_IA_core_domain"/>
</dbReference>
<evidence type="ECO:0000313" key="2">
    <source>
        <dbReference type="Proteomes" id="UP000004471"/>
    </source>
</evidence>
<reference evidence="1 2" key="1">
    <citation type="journal article" date="2011" name="PLoS Pathog.">
        <title>Dynamic evolution of pathogenicity revealed by sequencing and comparative genomics of 19 Pseudomonas syringae isolates.</title>
        <authorList>
            <person name="Baltrus D.A."/>
            <person name="Nishimura M.T."/>
            <person name="Romanchuk A."/>
            <person name="Chang J.H."/>
            <person name="Mukhtar M.S."/>
            <person name="Cherkis K."/>
            <person name="Roach J."/>
            <person name="Grant S.R."/>
            <person name="Jones C.D."/>
            <person name="Dangl J.L."/>
        </authorList>
    </citation>
    <scope>NUCLEOTIDE SEQUENCE [LARGE SCALE GENOMIC DNA]</scope>
    <source>
        <strain evidence="2">M301072PT</strain>
    </source>
</reference>
<name>F3FNA5_PSESX</name>
<sequence>MPPYSDKTRGDGGIKGNGVAVTWGIGHVLETAPSDAYGEHLKNWSLETLPILPKQWKVLVKPTDAEREGEMSAQADQVSWVMTASYVAMQAQHSIFCQKKRPAHKHSLGTGR</sequence>
<dbReference type="AlphaFoldDB" id="F3FNA5"/>
<organism evidence="1 2">
    <name type="scientific">Pseudomonas syringae pv. japonica str. M301072</name>
    <dbReference type="NCBI Taxonomy" id="629262"/>
    <lineage>
        <taxon>Bacteria</taxon>
        <taxon>Pseudomonadati</taxon>
        <taxon>Pseudomonadota</taxon>
        <taxon>Gammaproteobacteria</taxon>
        <taxon>Pseudomonadales</taxon>
        <taxon>Pseudomonadaceae</taxon>
        <taxon>Pseudomonas</taxon>
        <taxon>Pseudomonas syringae</taxon>
    </lineage>
</organism>
<dbReference type="EMBL" id="AEAH01001030">
    <property type="protein sequence ID" value="EGH31691.1"/>
    <property type="molecule type" value="Genomic_DNA"/>
</dbReference>
<proteinExistence type="predicted"/>
<evidence type="ECO:0000313" key="1">
    <source>
        <dbReference type="EMBL" id="EGH31691.1"/>
    </source>
</evidence>
<dbReference type="HOGENOM" id="CLU_2151204_0_0_6"/>
<feature type="non-terminal residue" evidence="1">
    <location>
        <position position="112"/>
    </location>
</feature>
<dbReference type="SUPFAM" id="SSF56712">
    <property type="entry name" value="Prokaryotic type I DNA topoisomerase"/>
    <property type="match status" value="1"/>
</dbReference>
<accession>F3FNA5</accession>
<dbReference type="GO" id="GO:0016853">
    <property type="term" value="F:isomerase activity"/>
    <property type="evidence" value="ECO:0007669"/>
    <property type="project" value="UniProtKB-KW"/>
</dbReference>
<dbReference type="Proteomes" id="UP000004471">
    <property type="component" value="Unassembled WGS sequence"/>
</dbReference>
<keyword evidence="1" id="KW-0413">Isomerase</keyword>